<feature type="domain" description="HTH cro/C1-type" evidence="1">
    <location>
        <begin position="7"/>
        <end position="62"/>
    </location>
</feature>
<dbReference type="Pfam" id="PF13560">
    <property type="entry name" value="HTH_31"/>
    <property type="match status" value="1"/>
</dbReference>
<dbReference type="SUPFAM" id="SSF52540">
    <property type="entry name" value="P-loop containing nucleoside triphosphate hydrolases"/>
    <property type="match status" value="1"/>
</dbReference>
<dbReference type="SMART" id="SM00028">
    <property type="entry name" value="TPR"/>
    <property type="match status" value="4"/>
</dbReference>
<organism evidence="2 3">
    <name type="scientific">Paractinoplanes aksuensis</name>
    <dbReference type="NCBI Taxonomy" id="2939490"/>
    <lineage>
        <taxon>Bacteria</taxon>
        <taxon>Bacillati</taxon>
        <taxon>Actinomycetota</taxon>
        <taxon>Actinomycetes</taxon>
        <taxon>Micromonosporales</taxon>
        <taxon>Micromonosporaceae</taxon>
        <taxon>Paractinoplanes</taxon>
    </lineage>
</organism>
<proteinExistence type="predicted"/>
<dbReference type="SMART" id="SM00530">
    <property type="entry name" value="HTH_XRE"/>
    <property type="match status" value="1"/>
</dbReference>
<sequence length="711" mass="77585">MRLNELLRQWRLRADLTLEALEEASGVSVRAIGDLERGHSRTPQRRTIQALADVLVADEEELRALLAAAREHRRQRPGPVGLPRVPDDFVGRTEELARLRKPSGTMLISGPAGTGKTMLATQAARALAADFPDGVVFAGLRGMSERSASTDETASRIMSALGVDGRPDPVAYRKLLGEKRALIVLDDVADEEQVRPLLAPGARSMTILTSRRRLAGLAEVSQVQLGLFSPEEAAELLRAIVAEPGFDEEAAADIARLCGYLPLAMRIAGNRLRSRPAWSARDLADRLADEQRRLNRLVAGDVRVDAAFALSYQQLSPVAATVFRRLALVPGPDAGTALAVVAAGLPADQVEDGLDELAELGLLESGDRHQFHDLVRLFARERLAEEEPGADPRELSAWLLDTAKAAGQWFEGGATPDFADADEAAAWLRAEAENWLAALRTGEPRPVVDTAEAMHWFSDYWANWPGWEEVFTLGRDAAHTLGDLSMEATHTNYLAWVHLYRSERDESVRHALAALALAERAGDRAQQGWALNYAAAAERMRTPEAHGYLLRAALIFEELGDYNALCQILLSLSAALRHAGRAAEAVPHLERLLRIADDPTSPMLEAAARQLPAQIRYEMGRTLGETGRVDEALDHLDAAAGMFGSNGQPQNQALSWHAQGIVLLGAGRTDEARTVLRRAESMFEELGLELRLNEVRARLTEVHTDSVGPAE</sequence>
<dbReference type="InterPro" id="IPR019734">
    <property type="entry name" value="TPR_rpt"/>
</dbReference>
<dbReference type="Pfam" id="PF13424">
    <property type="entry name" value="TPR_12"/>
    <property type="match status" value="1"/>
</dbReference>
<accession>A0ABT1E3Z9</accession>
<dbReference type="InterPro" id="IPR011990">
    <property type="entry name" value="TPR-like_helical_dom_sf"/>
</dbReference>
<dbReference type="InterPro" id="IPR002182">
    <property type="entry name" value="NB-ARC"/>
</dbReference>
<dbReference type="InterPro" id="IPR001387">
    <property type="entry name" value="Cro/C1-type_HTH"/>
</dbReference>
<dbReference type="PANTHER" id="PTHR47691">
    <property type="entry name" value="REGULATOR-RELATED"/>
    <property type="match status" value="1"/>
</dbReference>
<gene>
    <name evidence="2" type="ORF">M1L60_40350</name>
</gene>
<dbReference type="RefSeq" id="WP_253242873.1">
    <property type="nucleotide sequence ID" value="NZ_JAMYJR010000051.1"/>
</dbReference>
<dbReference type="InterPro" id="IPR027417">
    <property type="entry name" value="P-loop_NTPase"/>
</dbReference>
<dbReference type="PRINTS" id="PR00364">
    <property type="entry name" value="DISEASERSIST"/>
</dbReference>
<dbReference type="SUPFAM" id="SSF48452">
    <property type="entry name" value="TPR-like"/>
    <property type="match status" value="1"/>
</dbReference>
<dbReference type="Gene3D" id="1.10.260.40">
    <property type="entry name" value="lambda repressor-like DNA-binding domains"/>
    <property type="match status" value="1"/>
</dbReference>
<dbReference type="CDD" id="cd00093">
    <property type="entry name" value="HTH_XRE"/>
    <property type="match status" value="1"/>
</dbReference>
<dbReference type="InterPro" id="IPR010982">
    <property type="entry name" value="Lambda_DNA-bd_dom_sf"/>
</dbReference>
<dbReference type="SUPFAM" id="SSF47413">
    <property type="entry name" value="lambda repressor-like DNA-binding domains"/>
    <property type="match status" value="1"/>
</dbReference>
<dbReference type="Pfam" id="PF00931">
    <property type="entry name" value="NB-ARC"/>
    <property type="match status" value="1"/>
</dbReference>
<dbReference type="Gene3D" id="3.40.50.300">
    <property type="entry name" value="P-loop containing nucleotide triphosphate hydrolases"/>
    <property type="match status" value="1"/>
</dbReference>
<dbReference type="Proteomes" id="UP001523369">
    <property type="component" value="Unassembled WGS sequence"/>
</dbReference>
<reference evidence="2 3" key="1">
    <citation type="submission" date="2022-06" db="EMBL/GenBank/DDBJ databases">
        <title>New Species of the Genus Actinoplanes, ActinopZanes ferrugineus.</title>
        <authorList>
            <person name="Ding P."/>
        </authorList>
    </citation>
    <scope>NUCLEOTIDE SEQUENCE [LARGE SCALE GENOMIC DNA]</scope>
    <source>
        <strain evidence="2 3">TRM88003</strain>
    </source>
</reference>
<protein>
    <submittedName>
        <fullName evidence="2">NB-ARC domain-containing protein</fullName>
    </submittedName>
</protein>
<evidence type="ECO:0000313" key="3">
    <source>
        <dbReference type="Proteomes" id="UP001523369"/>
    </source>
</evidence>
<comment type="caution">
    <text evidence="2">The sequence shown here is derived from an EMBL/GenBank/DDBJ whole genome shotgun (WGS) entry which is preliminary data.</text>
</comment>
<dbReference type="EMBL" id="JAMYJR010000051">
    <property type="protein sequence ID" value="MCO8276850.1"/>
    <property type="molecule type" value="Genomic_DNA"/>
</dbReference>
<dbReference type="Gene3D" id="1.25.40.10">
    <property type="entry name" value="Tetratricopeptide repeat domain"/>
    <property type="match status" value="2"/>
</dbReference>
<name>A0ABT1E3Z9_9ACTN</name>
<evidence type="ECO:0000259" key="1">
    <source>
        <dbReference type="PROSITE" id="PS50943"/>
    </source>
</evidence>
<keyword evidence="3" id="KW-1185">Reference proteome</keyword>
<dbReference type="PROSITE" id="PS50943">
    <property type="entry name" value="HTH_CROC1"/>
    <property type="match status" value="1"/>
</dbReference>
<evidence type="ECO:0000313" key="2">
    <source>
        <dbReference type="EMBL" id="MCO8276850.1"/>
    </source>
</evidence>
<dbReference type="PANTHER" id="PTHR47691:SF3">
    <property type="entry name" value="HTH-TYPE TRANSCRIPTIONAL REGULATOR RV0890C-RELATED"/>
    <property type="match status" value="1"/>
</dbReference>